<keyword evidence="2" id="KW-1185">Reference proteome</keyword>
<dbReference type="Proteomes" id="UP001055072">
    <property type="component" value="Unassembled WGS sequence"/>
</dbReference>
<accession>A0ACB8UIY8</accession>
<comment type="caution">
    <text evidence="1">The sequence shown here is derived from an EMBL/GenBank/DDBJ whole genome shotgun (WGS) entry which is preliminary data.</text>
</comment>
<evidence type="ECO:0000313" key="2">
    <source>
        <dbReference type="Proteomes" id="UP001055072"/>
    </source>
</evidence>
<protein>
    <submittedName>
        <fullName evidence="1">Uncharacterized protein</fullName>
    </submittedName>
</protein>
<dbReference type="EMBL" id="MU274900">
    <property type="protein sequence ID" value="KAI0094338.1"/>
    <property type="molecule type" value="Genomic_DNA"/>
</dbReference>
<proteinExistence type="predicted"/>
<sequence length="577" mass="62434">MSSNTPKAGREATPTGETQGYLSRLQRTASTLTSQGLNYFNQSREGNPTTDPSGADLSTPKERGGTTGPTAFERFMSLGKTRKDWEVEWPPSHWNEGESEGVVETVQPVESIPVSSDPQENREPSTPPPIQDDKAPDAATLAERIQRLLTTSPPQFPPPQPSSQSPDSSADVPSEEQKKATELGEPSPRPAFEPPPRHPALTSDPKLASFLSSPAVMNGDDKGKSKEGGGRQSVWDALERLKAQIPWTNRSQATVDEGKPSDKKKADITEGKEAVLEDDESGVMVYGPLFPSTDPVAAASDVELAKSELVPVSEHHGIHHHAAESTSETPQVTSKPSIFEAHQDKIDALKNKVEGMWPFAKGGEKEGGQGGTEGEGGQPTVSTTRLHFQPIQEKERKKRVWVPSREKISVQVMWWGYRIYLPPPILATLDTQTLTAAKRAALLTAALKYALDRVPLAIVPAPAQPAMRMCKAFTPYLGYVGGFVAWSWGAVKGFDMGYGVTLSATWLLSVAVVPGTWEPPKEGDEKGGEKQAEEEVEDGKEEKSEGKDIDVVPDPKGEDEKSEKIDVKGKGKAKEGV</sequence>
<organism evidence="1 2">
    <name type="scientific">Irpex rosettiformis</name>
    <dbReference type="NCBI Taxonomy" id="378272"/>
    <lineage>
        <taxon>Eukaryota</taxon>
        <taxon>Fungi</taxon>
        <taxon>Dikarya</taxon>
        <taxon>Basidiomycota</taxon>
        <taxon>Agaricomycotina</taxon>
        <taxon>Agaricomycetes</taxon>
        <taxon>Polyporales</taxon>
        <taxon>Irpicaceae</taxon>
        <taxon>Irpex</taxon>
    </lineage>
</organism>
<gene>
    <name evidence="1" type="ORF">BDY19DRAFT_912293</name>
</gene>
<name>A0ACB8UIY8_9APHY</name>
<reference evidence="1" key="1">
    <citation type="journal article" date="2021" name="Environ. Microbiol.">
        <title>Gene family expansions and transcriptome signatures uncover fungal adaptations to wood decay.</title>
        <authorList>
            <person name="Hage H."/>
            <person name="Miyauchi S."/>
            <person name="Viragh M."/>
            <person name="Drula E."/>
            <person name="Min B."/>
            <person name="Chaduli D."/>
            <person name="Navarro D."/>
            <person name="Favel A."/>
            <person name="Norest M."/>
            <person name="Lesage-Meessen L."/>
            <person name="Balint B."/>
            <person name="Merenyi Z."/>
            <person name="de Eugenio L."/>
            <person name="Morin E."/>
            <person name="Martinez A.T."/>
            <person name="Baldrian P."/>
            <person name="Stursova M."/>
            <person name="Martinez M.J."/>
            <person name="Novotny C."/>
            <person name="Magnuson J.K."/>
            <person name="Spatafora J.W."/>
            <person name="Maurice S."/>
            <person name="Pangilinan J."/>
            <person name="Andreopoulos W."/>
            <person name="LaButti K."/>
            <person name="Hundley H."/>
            <person name="Na H."/>
            <person name="Kuo A."/>
            <person name="Barry K."/>
            <person name="Lipzen A."/>
            <person name="Henrissat B."/>
            <person name="Riley R."/>
            <person name="Ahrendt S."/>
            <person name="Nagy L.G."/>
            <person name="Grigoriev I.V."/>
            <person name="Martin F."/>
            <person name="Rosso M.N."/>
        </authorList>
    </citation>
    <scope>NUCLEOTIDE SEQUENCE</scope>
    <source>
        <strain evidence="1">CBS 384.51</strain>
    </source>
</reference>
<evidence type="ECO:0000313" key="1">
    <source>
        <dbReference type="EMBL" id="KAI0094338.1"/>
    </source>
</evidence>